<proteinExistence type="predicted"/>
<evidence type="ECO:0000313" key="1">
    <source>
        <dbReference type="EMBL" id="KAF5190831.1"/>
    </source>
</evidence>
<sequence>MQRVLLGQGWVRCHVVASSGSCLVQSEVVIEDVPLKRGKILQWSQIRKAARGFAGGVMAGLQSDVFFPKVDGGGGRRGSYCKVGRDIVVSVVLVVRCSLG</sequence>
<organism evidence="1 2">
    <name type="scientific">Thalictrum thalictroides</name>
    <name type="common">Rue-anemone</name>
    <name type="synonym">Anemone thalictroides</name>
    <dbReference type="NCBI Taxonomy" id="46969"/>
    <lineage>
        <taxon>Eukaryota</taxon>
        <taxon>Viridiplantae</taxon>
        <taxon>Streptophyta</taxon>
        <taxon>Embryophyta</taxon>
        <taxon>Tracheophyta</taxon>
        <taxon>Spermatophyta</taxon>
        <taxon>Magnoliopsida</taxon>
        <taxon>Ranunculales</taxon>
        <taxon>Ranunculaceae</taxon>
        <taxon>Thalictroideae</taxon>
        <taxon>Thalictrum</taxon>
    </lineage>
</organism>
<comment type="caution">
    <text evidence="1">The sequence shown here is derived from an EMBL/GenBank/DDBJ whole genome shotgun (WGS) entry which is preliminary data.</text>
</comment>
<keyword evidence="2" id="KW-1185">Reference proteome</keyword>
<dbReference type="Proteomes" id="UP000554482">
    <property type="component" value="Unassembled WGS sequence"/>
</dbReference>
<protein>
    <submittedName>
        <fullName evidence="1">Uncharacterized protein</fullName>
    </submittedName>
</protein>
<accession>A0A7J6W0Z3</accession>
<dbReference type="EMBL" id="JABWDY010023550">
    <property type="protein sequence ID" value="KAF5190831.1"/>
    <property type="molecule type" value="Genomic_DNA"/>
</dbReference>
<reference evidence="1 2" key="1">
    <citation type="submission" date="2020-06" db="EMBL/GenBank/DDBJ databases">
        <title>Transcriptomic and genomic resources for Thalictrum thalictroides and T. hernandezii: Facilitating candidate gene discovery in an emerging model plant lineage.</title>
        <authorList>
            <person name="Arias T."/>
            <person name="Riano-Pachon D.M."/>
            <person name="Di Stilio V.S."/>
        </authorList>
    </citation>
    <scope>NUCLEOTIDE SEQUENCE [LARGE SCALE GENOMIC DNA]</scope>
    <source>
        <strain evidence="2">cv. WT478/WT964</strain>
        <tissue evidence="1">Leaves</tissue>
    </source>
</reference>
<evidence type="ECO:0000313" key="2">
    <source>
        <dbReference type="Proteomes" id="UP000554482"/>
    </source>
</evidence>
<gene>
    <name evidence="1" type="ORF">FRX31_019582</name>
</gene>
<name>A0A7J6W0Z3_THATH</name>
<dbReference type="AlphaFoldDB" id="A0A7J6W0Z3"/>